<sequence>MRELRTGDAPAAGDHCPQVAALRQRAQSSPWVQQLAGGLRKSSFAGTFAPSSTMVRVKTARDAARNRSMLSVDELGPFSDSAGKSAYLPLAARGMLAAVTDRTLQKTMRELGWVRPDIVEHCARVLRLRAIAALHRAHLELFAHRGRDPAPLDIPPPGAVHGLKPSRLDIIRTEAYGRVLRQDAQWTGPSPFVALPPPQDSPGTSCDSGAWPVAGVLPPAGLQCIIEVPVPDAAPDAQKLPVTSEAHARAVWATLGGGGGATLPGGVLGQQQPWKATVMPGRPETHTEPTLTVAALERLYSVLPRLTPESMAVPGAAPGKAKKKQAQRPASDAPYAPQQASELRSWATVRYDYSVTRSGPYASAKCVDGQASRRVPVYRARDIFGPTACAAVLPWLLHMPVSLADTQDTPASTASAAPTVCRVGVVGLPCTAELATQLHRISTYVSAV</sequence>
<evidence type="ECO:0000313" key="1">
    <source>
        <dbReference type="EMBL" id="KAJ2807116.1"/>
    </source>
</evidence>
<accession>A0ACC1LEY2</accession>
<organism evidence="1 2">
    <name type="scientific">Coemansia helicoidea</name>
    <dbReference type="NCBI Taxonomy" id="1286919"/>
    <lineage>
        <taxon>Eukaryota</taxon>
        <taxon>Fungi</taxon>
        <taxon>Fungi incertae sedis</taxon>
        <taxon>Zoopagomycota</taxon>
        <taxon>Kickxellomycotina</taxon>
        <taxon>Kickxellomycetes</taxon>
        <taxon>Kickxellales</taxon>
        <taxon>Kickxellaceae</taxon>
        <taxon>Coemansia</taxon>
    </lineage>
</organism>
<evidence type="ECO:0000313" key="2">
    <source>
        <dbReference type="Proteomes" id="UP001140087"/>
    </source>
</evidence>
<dbReference type="Proteomes" id="UP001140087">
    <property type="component" value="Unassembled WGS sequence"/>
</dbReference>
<gene>
    <name evidence="1" type="ORF">H4R21_000606</name>
</gene>
<dbReference type="EMBL" id="JANBUN010000085">
    <property type="protein sequence ID" value="KAJ2807116.1"/>
    <property type="molecule type" value="Genomic_DNA"/>
</dbReference>
<proteinExistence type="predicted"/>
<comment type="caution">
    <text evidence="1">The sequence shown here is derived from an EMBL/GenBank/DDBJ whole genome shotgun (WGS) entry which is preliminary data.</text>
</comment>
<protein>
    <submittedName>
        <fullName evidence="1">Uncharacterized protein</fullName>
    </submittedName>
</protein>
<reference evidence="1" key="1">
    <citation type="submission" date="2022-07" db="EMBL/GenBank/DDBJ databases">
        <title>Phylogenomic reconstructions and comparative analyses of Kickxellomycotina fungi.</title>
        <authorList>
            <person name="Reynolds N.K."/>
            <person name="Stajich J.E."/>
            <person name="Barry K."/>
            <person name="Grigoriev I.V."/>
            <person name="Crous P."/>
            <person name="Smith M.E."/>
        </authorList>
    </citation>
    <scope>NUCLEOTIDE SEQUENCE</scope>
    <source>
        <strain evidence="1">BCRC 34780</strain>
    </source>
</reference>
<keyword evidence="2" id="KW-1185">Reference proteome</keyword>
<name>A0ACC1LEY2_9FUNG</name>